<dbReference type="PROSITE" id="PS51034">
    <property type="entry name" value="ZP_2"/>
    <property type="match status" value="1"/>
</dbReference>
<dbReference type="Proteomes" id="UP000024635">
    <property type="component" value="Unassembled WGS sequence"/>
</dbReference>
<evidence type="ECO:0000256" key="6">
    <source>
        <dbReference type="ARBA" id="ARBA00022989"/>
    </source>
</evidence>
<dbReference type="InterPro" id="IPR001507">
    <property type="entry name" value="ZP_dom"/>
</dbReference>
<keyword evidence="4 9" id="KW-0812">Transmembrane</keyword>
<keyword evidence="7 9" id="KW-0472">Membrane</keyword>
<comment type="caution">
    <text evidence="12">The sequence shown here is derived from an EMBL/GenBank/DDBJ whole genome shotgun (WGS) entry which is preliminary data.</text>
</comment>
<evidence type="ECO:0000256" key="1">
    <source>
        <dbReference type="ARBA" id="ARBA00004251"/>
    </source>
</evidence>
<evidence type="ECO:0000256" key="10">
    <source>
        <dbReference type="SAM" id="SignalP"/>
    </source>
</evidence>
<dbReference type="PANTHER" id="PTHR22907">
    <property type="entry name" value="GH04558P"/>
    <property type="match status" value="1"/>
</dbReference>
<evidence type="ECO:0000256" key="5">
    <source>
        <dbReference type="ARBA" id="ARBA00022729"/>
    </source>
</evidence>
<organism evidence="12 13">
    <name type="scientific">Ancylostoma ceylanicum</name>
    <dbReference type="NCBI Taxonomy" id="53326"/>
    <lineage>
        <taxon>Eukaryota</taxon>
        <taxon>Metazoa</taxon>
        <taxon>Ecdysozoa</taxon>
        <taxon>Nematoda</taxon>
        <taxon>Chromadorea</taxon>
        <taxon>Rhabditida</taxon>
        <taxon>Rhabditina</taxon>
        <taxon>Rhabditomorpha</taxon>
        <taxon>Strongyloidea</taxon>
        <taxon>Ancylostomatidae</taxon>
        <taxon>Ancylostomatinae</taxon>
        <taxon>Ancylostoma</taxon>
    </lineage>
</organism>
<keyword evidence="6 9" id="KW-1133">Transmembrane helix</keyword>
<evidence type="ECO:0000256" key="9">
    <source>
        <dbReference type="SAM" id="Phobius"/>
    </source>
</evidence>
<evidence type="ECO:0000256" key="2">
    <source>
        <dbReference type="ARBA" id="ARBA00022460"/>
    </source>
</evidence>
<dbReference type="PANTHER" id="PTHR22907:SF57">
    <property type="entry name" value="CUTICLIN-4"/>
    <property type="match status" value="1"/>
</dbReference>
<keyword evidence="13" id="KW-1185">Reference proteome</keyword>
<evidence type="ECO:0000313" key="13">
    <source>
        <dbReference type="Proteomes" id="UP000024635"/>
    </source>
</evidence>
<dbReference type="InterPro" id="IPR056953">
    <property type="entry name" value="CUT_N"/>
</dbReference>
<dbReference type="Pfam" id="PF25057">
    <property type="entry name" value="CUT_N"/>
    <property type="match status" value="1"/>
</dbReference>
<dbReference type="EMBL" id="JARK01001343">
    <property type="protein sequence ID" value="EYC28641.1"/>
    <property type="molecule type" value="Genomic_DNA"/>
</dbReference>
<keyword evidence="3" id="KW-1003">Cell membrane</keyword>
<dbReference type="SMART" id="SM00241">
    <property type="entry name" value="ZP"/>
    <property type="match status" value="1"/>
</dbReference>
<gene>
    <name evidence="12" type="primary">Acey_s0007.g3332</name>
    <name evidence="12" type="synonym">Acey-cut-4</name>
    <name evidence="12" type="ORF">Y032_0007g3332</name>
</gene>
<feature type="signal peptide" evidence="10">
    <location>
        <begin position="1"/>
        <end position="19"/>
    </location>
</feature>
<evidence type="ECO:0000256" key="7">
    <source>
        <dbReference type="ARBA" id="ARBA00023136"/>
    </source>
</evidence>
<name>A0A016VMW3_9BILA</name>
<feature type="region of interest" description="Disordered" evidence="8">
    <location>
        <begin position="282"/>
        <end position="353"/>
    </location>
</feature>
<evidence type="ECO:0000313" key="12">
    <source>
        <dbReference type="EMBL" id="EYC28641.1"/>
    </source>
</evidence>
<keyword evidence="5 10" id="KW-0732">Signal</keyword>
<evidence type="ECO:0000256" key="3">
    <source>
        <dbReference type="ARBA" id="ARBA00022475"/>
    </source>
</evidence>
<dbReference type="Pfam" id="PF25301">
    <property type="entry name" value="CUT_C"/>
    <property type="match status" value="1"/>
</dbReference>
<dbReference type="AlphaFoldDB" id="A0A016VMW3"/>
<feature type="domain" description="ZP" evidence="11">
    <location>
        <begin position="36"/>
        <end position="275"/>
    </location>
</feature>
<evidence type="ECO:0000259" key="11">
    <source>
        <dbReference type="PROSITE" id="PS51034"/>
    </source>
</evidence>
<evidence type="ECO:0000256" key="4">
    <source>
        <dbReference type="ARBA" id="ARBA00022692"/>
    </source>
</evidence>
<dbReference type="InterPro" id="IPR057475">
    <property type="entry name" value="CUT_C"/>
</dbReference>
<dbReference type="GO" id="GO:0005886">
    <property type="term" value="C:plasma membrane"/>
    <property type="evidence" value="ECO:0007669"/>
    <property type="project" value="UniProtKB-SubCell"/>
</dbReference>
<keyword evidence="2" id="KW-0193">Cuticle</keyword>
<protein>
    <recommendedName>
        <fullName evidence="11">ZP domain-containing protein</fullName>
    </recommendedName>
</protein>
<feature type="compositionally biased region" description="Polar residues" evidence="8">
    <location>
        <begin position="282"/>
        <end position="297"/>
    </location>
</feature>
<evidence type="ECO:0000256" key="8">
    <source>
        <dbReference type="SAM" id="MobiDB-lite"/>
    </source>
</evidence>
<feature type="chain" id="PRO_5001493712" description="ZP domain-containing protein" evidence="10">
    <location>
        <begin position="20"/>
        <end position="499"/>
    </location>
</feature>
<dbReference type="OrthoDB" id="6139674at2759"/>
<accession>A0A016VMW3</accession>
<proteinExistence type="predicted"/>
<sequence>MTRLLPLLAALSCVYDVGANPTVEIDNGVVGEPEVQCGSDSISLLFNSRNPFSGKVFVKGFVSDSECVMMGDNKNSHRFTVKHDSCGVRRQREVNGVVIISTVIVSFHSIFITRVDRAYRLSCFYVEGTKRVQQQLDVASLTTQMVEGQTQLPVCRYEILSDGPNGVPIKYGKIGETVYHKWSCVSELTDVYCMRVHSCTVYDGQGGPPVTVLDVNGCSVDGVILQNLDYTSDLTAGKAAQVFKFADKTGLYFNCQIQLTIKDKQYGCTTAQPQCGQTYVQSSPQTTEMSSDYTGSHESGYPTRPSDDHYNGGSSGYASTSAPAYESEPVRYPQPPSLPTGGRQTSMNMGSAGPQPSVIGAPGIRPTYSDLHPNATDNGASTMSASAYNDQNAYTRLIKRNVKGSISHNRTQPITVADFDLPERGLIVFGLEDGNNEEQDNESAARLILQDRTTKTCFASNKVLVFAVMCLMLFVALILSLSLIVYKQRRLMAQPYLKH</sequence>
<comment type="subcellular location">
    <subcellularLocation>
        <location evidence="1">Cell membrane</location>
        <topology evidence="1">Single-pass type I membrane protein</topology>
    </subcellularLocation>
</comment>
<dbReference type="InterPro" id="IPR051962">
    <property type="entry name" value="Cuticlin"/>
</dbReference>
<dbReference type="STRING" id="53326.A0A016VMW3"/>
<dbReference type="GO" id="GO:0042302">
    <property type="term" value="F:structural constituent of cuticle"/>
    <property type="evidence" value="ECO:0007669"/>
    <property type="project" value="UniProtKB-KW"/>
</dbReference>
<feature type="transmembrane region" description="Helical" evidence="9">
    <location>
        <begin position="463"/>
        <end position="486"/>
    </location>
</feature>
<reference evidence="13" key="1">
    <citation type="journal article" date="2015" name="Nat. Genet.">
        <title>The genome and transcriptome of the zoonotic hookworm Ancylostoma ceylanicum identify infection-specific gene families.</title>
        <authorList>
            <person name="Schwarz E.M."/>
            <person name="Hu Y."/>
            <person name="Antoshechkin I."/>
            <person name="Miller M.M."/>
            <person name="Sternberg P.W."/>
            <person name="Aroian R.V."/>
        </authorList>
    </citation>
    <scope>NUCLEOTIDE SEQUENCE</scope>
    <source>
        <strain evidence="13">HY135</strain>
    </source>
</reference>